<protein>
    <recommendedName>
        <fullName evidence="4">SMP-30/Gluconolactonase/LRE-like region domain-containing protein</fullName>
    </recommendedName>
</protein>
<name>A0A4P9W6G8_9FUNG</name>
<dbReference type="PANTHER" id="PTHR42060:SF1">
    <property type="entry name" value="NHL REPEAT-CONTAINING PROTEIN"/>
    <property type="match status" value="1"/>
</dbReference>
<feature type="signal peptide" evidence="1">
    <location>
        <begin position="1"/>
        <end position="21"/>
    </location>
</feature>
<dbReference type="OrthoDB" id="9977941at2759"/>
<sequence>MLYIKASSLLLAGLICGSASAQPSRPAHYSDATWDENFAVRRNGQHPNEAVHQAYPFRPRESYLVPNLPWANPYPARPAPYQVDPYRPREPVHISEFPWARLHPSGPAYPVDPYRSREPIPYSKYPSVKPFPHPSHPTTRTLAHFSNATWVENIAVRSNGQLLVTTFLPEASVYQIDPFRSRDPVLVSTFPTEKGCAGIAELAHDEFFVIGSTASLPRSKTPNNNAVYKIDMAAFDAGRAHVTKVVELTNALAPNGMTALDKRAGTLLIGDAFQGCVYLVDTVAGTYRKVQDDNTMKATIPGPVTGGINGLHVLDGKLYFTNSNHGTLYKVAIHKDGTAAGPYEVVSDRHTLLDDFTVTKKGDAFIATNSGNTIEFVKADGFASLFAGNANSVLFSGTTAMQFGRTKSDGGVLYVTTDGGLASGKNISGGKVVAVDARRSRQ</sequence>
<accession>A0A4P9W6G8</accession>
<evidence type="ECO:0000313" key="3">
    <source>
        <dbReference type="Proteomes" id="UP000269721"/>
    </source>
</evidence>
<keyword evidence="1" id="KW-0732">Signal</keyword>
<dbReference type="InterPro" id="IPR052998">
    <property type="entry name" value="Hetero-Diels-Alderase-like"/>
</dbReference>
<evidence type="ECO:0000313" key="2">
    <source>
        <dbReference type="EMBL" id="RKO86528.1"/>
    </source>
</evidence>
<evidence type="ECO:0008006" key="4">
    <source>
        <dbReference type="Google" id="ProtNLM"/>
    </source>
</evidence>
<keyword evidence="3" id="KW-1185">Reference proteome</keyword>
<dbReference type="SUPFAM" id="SSF63829">
    <property type="entry name" value="Calcium-dependent phosphotriesterase"/>
    <property type="match status" value="1"/>
</dbReference>
<dbReference type="AlphaFoldDB" id="A0A4P9W6G8"/>
<organism evidence="2 3">
    <name type="scientific">Blyttiomyces helicus</name>
    <dbReference type="NCBI Taxonomy" id="388810"/>
    <lineage>
        <taxon>Eukaryota</taxon>
        <taxon>Fungi</taxon>
        <taxon>Fungi incertae sedis</taxon>
        <taxon>Chytridiomycota</taxon>
        <taxon>Chytridiomycota incertae sedis</taxon>
        <taxon>Chytridiomycetes</taxon>
        <taxon>Chytridiomycetes incertae sedis</taxon>
        <taxon>Blyttiomyces</taxon>
    </lineage>
</organism>
<dbReference type="Gene3D" id="2.120.10.30">
    <property type="entry name" value="TolB, C-terminal domain"/>
    <property type="match status" value="1"/>
</dbReference>
<dbReference type="EMBL" id="KZ998121">
    <property type="protein sequence ID" value="RKO86528.1"/>
    <property type="molecule type" value="Genomic_DNA"/>
</dbReference>
<dbReference type="Proteomes" id="UP000269721">
    <property type="component" value="Unassembled WGS sequence"/>
</dbReference>
<proteinExistence type="predicted"/>
<reference evidence="3" key="1">
    <citation type="journal article" date="2018" name="Nat. Microbiol.">
        <title>Leveraging single-cell genomics to expand the fungal tree of life.</title>
        <authorList>
            <person name="Ahrendt S.R."/>
            <person name="Quandt C.A."/>
            <person name="Ciobanu D."/>
            <person name="Clum A."/>
            <person name="Salamov A."/>
            <person name="Andreopoulos B."/>
            <person name="Cheng J.F."/>
            <person name="Woyke T."/>
            <person name="Pelin A."/>
            <person name="Henrissat B."/>
            <person name="Reynolds N.K."/>
            <person name="Benny G.L."/>
            <person name="Smith M.E."/>
            <person name="James T.Y."/>
            <person name="Grigoriev I.V."/>
        </authorList>
    </citation>
    <scope>NUCLEOTIDE SEQUENCE [LARGE SCALE GENOMIC DNA]</scope>
</reference>
<evidence type="ECO:0000256" key="1">
    <source>
        <dbReference type="SAM" id="SignalP"/>
    </source>
</evidence>
<dbReference type="PANTHER" id="PTHR42060">
    <property type="entry name" value="NHL REPEAT-CONTAINING PROTEIN-RELATED"/>
    <property type="match status" value="1"/>
</dbReference>
<dbReference type="InterPro" id="IPR011042">
    <property type="entry name" value="6-blade_b-propeller_TolB-like"/>
</dbReference>
<feature type="chain" id="PRO_5020829330" description="SMP-30/Gluconolactonase/LRE-like region domain-containing protein" evidence="1">
    <location>
        <begin position="22"/>
        <end position="442"/>
    </location>
</feature>
<gene>
    <name evidence="2" type="ORF">BDK51DRAFT_20226</name>
</gene>